<accession>A0A437UND7</accession>
<organism evidence="1 2">
    <name type="scientific">Enterococcus avium</name>
    <name type="common">Streptococcus avium</name>
    <dbReference type="NCBI Taxonomy" id="33945"/>
    <lineage>
        <taxon>Bacteria</taxon>
        <taxon>Bacillati</taxon>
        <taxon>Bacillota</taxon>
        <taxon>Bacilli</taxon>
        <taxon>Lactobacillales</taxon>
        <taxon>Enterococcaceae</taxon>
        <taxon>Enterococcus</taxon>
    </lineage>
</organism>
<evidence type="ECO:0000313" key="1">
    <source>
        <dbReference type="EMBL" id="RVU95102.1"/>
    </source>
</evidence>
<evidence type="ECO:0000313" key="2">
    <source>
        <dbReference type="Proteomes" id="UP000288388"/>
    </source>
</evidence>
<dbReference type="EMBL" id="RYZS01000001">
    <property type="protein sequence ID" value="RVU95102.1"/>
    <property type="molecule type" value="Genomic_DNA"/>
</dbReference>
<comment type="caution">
    <text evidence="1">The sequence shown here is derived from an EMBL/GenBank/DDBJ whole genome shotgun (WGS) entry which is preliminary data.</text>
</comment>
<reference evidence="1 2" key="1">
    <citation type="submission" date="2018-12" db="EMBL/GenBank/DDBJ databases">
        <title>A novel vanA-carrying plasmid in a clinical isolate of Enterococcus avium.</title>
        <authorList>
            <person name="Bernasconi O.J."/>
            <person name="Luzzaro F."/>
            <person name="Endimiani A."/>
        </authorList>
    </citation>
    <scope>NUCLEOTIDE SEQUENCE [LARGE SCALE GENOMIC DNA]</scope>
    <source>
        <strain evidence="1 2">LC0559/18</strain>
    </source>
</reference>
<proteinExistence type="predicted"/>
<gene>
    <name evidence="1" type="ORF">EK398_09790</name>
</gene>
<dbReference type="Proteomes" id="UP000288388">
    <property type="component" value="Unassembled WGS sequence"/>
</dbReference>
<name>A0A437UND7_ENTAV</name>
<dbReference type="RefSeq" id="WP_127978959.1">
    <property type="nucleotide sequence ID" value="NZ_RYZS01000001.1"/>
</dbReference>
<protein>
    <submittedName>
        <fullName evidence="1">Uncharacterized protein</fullName>
    </submittedName>
</protein>
<sequence>MEINEVAIRKLMKEIIIKRRELSKQYFNLKQDLEKLNSDVYPRCMTKSTVIVTKKKNIKEVRTKNVTRNCGVIHSFERISSVIVEIVKQSNTPISNKEIYRKMIEDFQINISYSNLTCNIL</sequence>
<dbReference type="AlphaFoldDB" id="A0A437UND7"/>